<dbReference type="Proteomes" id="UP000214646">
    <property type="component" value="Unassembled WGS sequence"/>
</dbReference>
<dbReference type="EMBL" id="NIDE01000001">
    <property type="protein sequence ID" value="OWK46547.1"/>
    <property type="molecule type" value="Genomic_DNA"/>
</dbReference>
<dbReference type="OrthoDB" id="6199135at2"/>
<feature type="transmembrane region" description="Helical" evidence="1">
    <location>
        <begin position="160"/>
        <end position="189"/>
    </location>
</feature>
<feature type="transmembrane region" description="Helical" evidence="1">
    <location>
        <begin position="117"/>
        <end position="139"/>
    </location>
</feature>
<evidence type="ECO:0000313" key="3">
    <source>
        <dbReference type="Proteomes" id="UP000214646"/>
    </source>
</evidence>
<evidence type="ECO:0000256" key="1">
    <source>
        <dbReference type="SAM" id="Phobius"/>
    </source>
</evidence>
<feature type="transmembrane region" description="Helical" evidence="1">
    <location>
        <begin position="6"/>
        <end position="25"/>
    </location>
</feature>
<keyword evidence="1" id="KW-0472">Membrane</keyword>
<keyword evidence="1" id="KW-1133">Transmembrane helix</keyword>
<accession>A0A225EE08</accession>
<sequence length="211" mass="22423">MEPLSWYRIAAPVSVYIALLIYAAVRPNIRSKAVVFGATAMAVYGGAQDQISARLCPEYFTVLHNPIPGLTDPTLLALAWGFLGAMGGGVAVGYAAALAATLGPRPQLTFRELIKPILFLIATVGTASAVTGGSVYISAEQFDIRVDPFLDRYIPVERQRGAFVVACYHLVAYVTAIIGSVVMCVWIGFERARRAGVGGATAPLPPDVRPV</sequence>
<proteinExistence type="predicted"/>
<evidence type="ECO:0000313" key="2">
    <source>
        <dbReference type="EMBL" id="OWK46547.1"/>
    </source>
</evidence>
<dbReference type="AlphaFoldDB" id="A0A225EE08"/>
<name>A0A225EE08_9BACT</name>
<organism evidence="2 3">
    <name type="scientific">Fimbriiglobus ruber</name>
    <dbReference type="NCBI Taxonomy" id="1908690"/>
    <lineage>
        <taxon>Bacteria</taxon>
        <taxon>Pseudomonadati</taxon>
        <taxon>Planctomycetota</taxon>
        <taxon>Planctomycetia</taxon>
        <taxon>Gemmatales</taxon>
        <taxon>Gemmataceae</taxon>
        <taxon>Fimbriiglobus</taxon>
    </lineage>
</organism>
<reference evidence="3" key="1">
    <citation type="submission" date="2017-06" db="EMBL/GenBank/DDBJ databases">
        <title>Genome analysis of Fimbriiglobus ruber SP5, the first member of the order Planctomycetales with confirmed chitinolytic capability.</title>
        <authorList>
            <person name="Ravin N.V."/>
            <person name="Rakitin A.L."/>
            <person name="Ivanova A.A."/>
            <person name="Beletsky A.V."/>
            <person name="Kulichevskaya I.S."/>
            <person name="Mardanov A.V."/>
            <person name="Dedysh S.N."/>
        </authorList>
    </citation>
    <scope>NUCLEOTIDE SEQUENCE [LARGE SCALE GENOMIC DNA]</scope>
    <source>
        <strain evidence="3">SP5</strain>
    </source>
</reference>
<keyword evidence="3" id="KW-1185">Reference proteome</keyword>
<protein>
    <submittedName>
        <fullName evidence="2">Uncharacterized protein</fullName>
    </submittedName>
</protein>
<gene>
    <name evidence="2" type="ORF">FRUB_00246</name>
</gene>
<comment type="caution">
    <text evidence="2">The sequence shown here is derived from an EMBL/GenBank/DDBJ whole genome shotgun (WGS) entry which is preliminary data.</text>
</comment>
<dbReference type="RefSeq" id="WP_088251761.1">
    <property type="nucleotide sequence ID" value="NZ_NIDE01000001.1"/>
</dbReference>
<feature type="transmembrane region" description="Helical" evidence="1">
    <location>
        <begin position="75"/>
        <end position="97"/>
    </location>
</feature>
<keyword evidence="1" id="KW-0812">Transmembrane</keyword>